<comment type="caution">
    <text evidence="2">The sequence shown here is derived from an EMBL/GenBank/DDBJ whole genome shotgun (WGS) entry which is preliminary data.</text>
</comment>
<proteinExistence type="predicted"/>
<evidence type="ECO:0000313" key="2">
    <source>
        <dbReference type="EMBL" id="KAJ7650842.1"/>
    </source>
</evidence>
<dbReference type="PROSITE" id="PS50181">
    <property type="entry name" value="FBOX"/>
    <property type="match status" value="1"/>
</dbReference>
<feature type="domain" description="F-box" evidence="1">
    <location>
        <begin position="1"/>
        <end position="43"/>
    </location>
</feature>
<name>A0AAD7CMN7_9AGAR</name>
<dbReference type="Proteomes" id="UP001221142">
    <property type="component" value="Unassembled WGS sequence"/>
</dbReference>
<gene>
    <name evidence="2" type="ORF">FB45DRAFT_888943</name>
</gene>
<dbReference type="InterPro" id="IPR032675">
    <property type="entry name" value="LRR_dom_sf"/>
</dbReference>
<reference evidence="2" key="1">
    <citation type="submission" date="2023-03" db="EMBL/GenBank/DDBJ databases">
        <title>Massive genome expansion in bonnet fungi (Mycena s.s.) driven by repeated elements and novel gene families across ecological guilds.</title>
        <authorList>
            <consortium name="Lawrence Berkeley National Laboratory"/>
            <person name="Harder C.B."/>
            <person name="Miyauchi S."/>
            <person name="Viragh M."/>
            <person name="Kuo A."/>
            <person name="Thoen E."/>
            <person name="Andreopoulos B."/>
            <person name="Lu D."/>
            <person name="Skrede I."/>
            <person name="Drula E."/>
            <person name="Henrissat B."/>
            <person name="Morin E."/>
            <person name="Kohler A."/>
            <person name="Barry K."/>
            <person name="LaButti K."/>
            <person name="Morin E."/>
            <person name="Salamov A."/>
            <person name="Lipzen A."/>
            <person name="Mereny Z."/>
            <person name="Hegedus B."/>
            <person name="Baldrian P."/>
            <person name="Stursova M."/>
            <person name="Weitz H."/>
            <person name="Taylor A."/>
            <person name="Grigoriev I.V."/>
            <person name="Nagy L.G."/>
            <person name="Martin F."/>
            <person name="Kauserud H."/>
        </authorList>
    </citation>
    <scope>NUCLEOTIDE SEQUENCE</scope>
    <source>
        <strain evidence="2">9284</strain>
    </source>
</reference>
<sequence>MSNIPVDVLLEILPLVRLRDLGSLARANKYLSEHALDRMYEHIDFKHIKKACHSIVANPDLARRVKTLQLDTNSPTHGLFLLPFVSGALCVTQNLRTLRLDVDGHYSQILRDARSVFKLRSFSCSCYTDDDFVGFLREQTELEELRLTHSYVESSQTASGAWHFPHLQKFEGPMSWVETIVPKHPVSHLTVTTVTSVMPDISALGLTAVPIKYLRIPFHAVGSRTSEELQVLLPALESLFITASRSRTTMSRNVPHTVQDWLRDLLQKIPTIERVGILGWVDFEGGVDLESFVTKATELAPAVREFTVQRTSLFGKEDRVRVLEKGSDGWIF</sequence>
<dbReference type="EMBL" id="JARKIF010000001">
    <property type="protein sequence ID" value="KAJ7650842.1"/>
    <property type="molecule type" value="Genomic_DNA"/>
</dbReference>
<dbReference type="AlphaFoldDB" id="A0AAD7CMN7"/>
<evidence type="ECO:0000259" key="1">
    <source>
        <dbReference type="PROSITE" id="PS50181"/>
    </source>
</evidence>
<dbReference type="Gene3D" id="3.80.10.10">
    <property type="entry name" value="Ribonuclease Inhibitor"/>
    <property type="match status" value="1"/>
</dbReference>
<accession>A0AAD7CMN7</accession>
<organism evidence="2 3">
    <name type="scientific">Roridomyces roridus</name>
    <dbReference type="NCBI Taxonomy" id="1738132"/>
    <lineage>
        <taxon>Eukaryota</taxon>
        <taxon>Fungi</taxon>
        <taxon>Dikarya</taxon>
        <taxon>Basidiomycota</taxon>
        <taxon>Agaricomycotina</taxon>
        <taxon>Agaricomycetes</taxon>
        <taxon>Agaricomycetidae</taxon>
        <taxon>Agaricales</taxon>
        <taxon>Marasmiineae</taxon>
        <taxon>Mycenaceae</taxon>
        <taxon>Roridomyces</taxon>
    </lineage>
</organism>
<evidence type="ECO:0000313" key="3">
    <source>
        <dbReference type="Proteomes" id="UP001221142"/>
    </source>
</evidence>
<dbReference type="InterPro" id="IPR001810">
    <property type="entry name" value="F-box_dom"/>
</dbReference>
<protein>
    <recommendedName>
        <fullName evidence="1">F-box domain-containing protein</fullName>
    </recommendedName>
</protein>
<keyword evidence="3" id="KW-1185">Reference proteome</keyword>